<dbReference type="RefSeq" id="WP_108976633.1">
    <property type="nucleotide sequence ID" value="NZ_BFBB01000007.1"/>
</dbReference>
<dbReference type="SUPFAM" id="SSF52540">
    <property type="entry name" value="P-loop containing nucleoside triphosphate hydrolases"/>
    <property type="match status" value="1"/>
</dbReference>
<keyword evidence="3" id="KW-0067">ATP-binding</keyword>
<proteinExistence type="inferred from homology"/>
<dbReference type="Proteomes" id="UP000245133">
    <property type="component" value="Unassembled WGS sequence"/>
</dbReference>
<dbReference type="GO" id="GO:0098796">
    <property type="term" value="C:membrane protein complex"/>
    <property type="evidence" value="ECO:0007669"/>
    <property type="project" value="UniProtKB-ARBA"/>
</dbReference>
<gene>
    <name evidence="6" type="ORF">LPTSP4_22130</name>
</gene>
<dbReference type="FunFam" id="3.40.50.300:FF:000032">
    <property type="entry name" value="Export ABC transporter ATP-binding protein"/>
    <property type="match status" value="1"/>
</dbReference>
<dbReference type="OrthoDB" id="9805538at2"/>
<organism evidence="6 7">
    <name type="scientific">Leptospira ryugenii</name>
    <dbReference type="NCBI Taxonomy" id="1917863"/>
    <lineage>
        <taxon>Bacteria</taxon>
        <taxon>Pseudomonadati</taxon>
        <taxon>Spirochaetota</taxon>
        <taxon>Spirochaetia</taxon>
        <taxon>Leptospirales</taxon>
        <taxon>Leptospiraceae</taxon>
        <taxon>Leptospira</taxon>
    </lineage>
</organism>
<dbReference type="CDD" id="cd03255">
    <property type="entry name" value="ABC_MJ0796_LolCDE_FtsE"/>
    <property type="match status" value="1"/>
</dbReference>
<keyword evidence="6" id="KW-0449">Lipoprotein</keyword>
<dbReference type="InterPro" id="IPR017911">
    <property type="entry name" value="MacB-like_ATP-bd"/>
</dbReference>
<feature type="domain" description="ABC transporter" evidence="5">
    <location>
        <begin position="5"/>
        <end position="222"/>
    </location>
</feature>
<dbReference type="InterPro" id="IPR003439">
    <property type="entry name" value="ABC_transporter-like_ATP-bd"/>
</dbReference>
<dbReference type="InterPro" id="IPR003593">
    <property type="entry name" value="AAA+_ATPase"/>
</dbReference>
<keyword evidence="7" id="KW-1185">Reference proteome</keyword>
<evidence type="ECO:0000313" key="6">
    <source>
        <dbReference type="EMBL" id="GBF50686.1"/>
    </source>
</evidence>
<evidence type="ECO:0000259" key="5">
    <source>
        <dbReference type="PROSITE" id="PS50893"/>
    </source>
</evidence>
<evidence type="ECO:0000256" key="4">
    <source>
        <dbReference type="ARBA" id="ARBA00038388"/>
    </source>
</evidence>
<dbReference type="AlphaFoldDB" id="A0A2P2E1L6"/>
<evidence type="ECO:0000313" key="7">
    <source>
        <dbReference type="Proteomes" id="UP000245133"/>
    </source>
</evidence>
<sequence length="223" mass="24903">MSVVLQAESIQKSFGDPPQIILQNISMEILEGEFTALIGKSGSGKSTLLYILSGLDSPSQGKIFIKGKSWSDLSEIEKHEMRNKDLGFVFQFHYLLPELSALENITMPARKSMTLKQATEYAEYLMDEFSLSHCRDKFPNQMSGGEQQRTAIARALIQKPSILFADEPTGNLDTTNGDKVMEIFRKINKEDKTTIVFVTHDPDYAAAAGKRIHLQDGAILKID</sequence>
<evidence type="ECO:0000256" key="1">
    <source>
        <dbReference type="ARBA" id="ARBA00022448"/>
    </source>
</evidence>
<keyword evidence="2" id="KW-0547">Nucleotide-binding</keyword>
<reference evidence="6 7" key="1">
    <citation type="submission" date="2018-02" db="EMBL/GenBank/DDBJ databases">
        <title>Novel Leptospira species isolated from soil and water in Japan.</title>
        <authorList>
            <person name="Nakao R."/>
            <person name="Masuzawa T."/>
        </authorList>
    </citation>
    <scope>NUCLEOTIDE SEQUENCE [LARGE SCALE GENOMIC DNA]</scope>
    <source>
        <strain evidence="6 7">YH101</strain>
    </source>
</reference>
<name>A0A2P2E1L6_9LEPT</name>
<dbReference type="GO" id="GO:0005524">
    <property type="term" value="F:ATP binding"/>
    <property type="evidence" value="ECO:0007669"/>
    <property type="project" value="UniProtKB-KW"/>
</dbReference>
<dbReference type="Pfam" id="PF00005">
    <property type="entry name" value="ABC_tran"/>
    <property type="match status" value="1"/>
</dbReference>
<protein>
    <submittedName>
        <fullName evidence="6">Lipoprotein releasing system ATPase LolD</fullName>
    </submittedName>
</protein>
<dbReference type="Gene3D" id="3.40.50.300">
    <property type="entry name" value="P-loop containing nucleotide triphosphate hydrolases"/>
    <property type="match status" value="1"/>
</dbReference>
<dbReference type="PANTHER" id="PTHR42798">
    <property type="entry name" value="LIPOPROTEIN-RELEASING SYSTEM ATP-BINDING PROTEIN LOLD"/>
    <property type="match status" value="1"/>
</dbReference>
<dbReference type="GO" id="GO:0016887">
    <property type="term" value="F:ATP hydrolysis activity"/>
    <property type="evidence" value="ECO:0007669"/>
    <property type="project" value="InterPro"/>
</dbReference>
<dbReference type="GO" id="GO:0022857">
    <property type="term" value="F:transmembrane transporter activity"/>
    <property type="evidence" value="ECO:0007669"/>
    <property type="project" value="UniProtKB-ARBA"/>
</dbReference>
<evidence type="ECO:0000256" key="3">
    <source>
        <dbReference type="ARBA" id="ARBA00022840"/>
    </source>
</evidence>
<dbReference type="EMBL" id="BFBB01000007">
    <property type="protein sequence ID" value="GBF50686.1"/>
    <property type="molecule type" value="Genomic_DNA"/>
</dbReference>
<dbReference type="PANTHER" id="PTHR42798:SF2">
    <property type="entry name" value="ABC TRANSPORTER ATP-BINDING PROTEIN MG467-RELATED"/>
    <property type="match status" value="1"/>
</dbReference>
<accession>A0A2P2E1L6</accession>
<comment type="similarity">
    <text evidence="4">Belongs to the ABC transporter superfamily. Macrolide exporter (TC 3.A.1.122) family.</text>
</comment>
<dbReference type="PROSITE" id="PS50893">
    <property type="entry name" value="ABC_TRANSPORTER_2"/>
    <property type="match status" value="1"/>
</dbReference>
<keyword evidence="1" id="KW-0813">Transport</keyword>
<dbReference type="SMART" id="SM00382">
    <property type="entry name" value="AAA"/>
    <property type="match status" value="1"/>
</dbReference>
<comment type="caution">
    <text evidence="6">The sequence shown here is derived from an EMBL/GenBank/DDBJ whole genome shotgun (WGS) entry which is preliminary data.</text>
</comment>
<dbReference type="InterPro" id="IPR027417">
    <property type="entry name" value="P-loop_NTPase"/>
</dbReference>
<evidence type="ECO:0000256" key="2">
    <source>
        <dbReference type="ARBA" id="ARBA00022741"/>
    </source>
</evidence>